<dbReference type="Pfam" id="PF14543">
    <property type="entry name" value="TAXi_N"/>
    <property type="match status" value="1"/>
</dbReference>
<keyword evidence="5" id="KW-0325">Glycoprotein</keyword>
<dbReference type="InterPro" id="IPR051708">
    <property type="entry name" value="Plant_Aspart_Prot_A1"/>
</dbReference>
<dbReference type="InterPro" id="IPR021109">
    <property type="entry name" value="Peptidase_aspartic_dom_sf"/>
</dbReference>
<dbReference type="PROSITE" id="PS51767">
    <property type="entry name" value="PEPTIDASE_A1"/>
    <property type="match status" value="1"/>
</dbReference>
<keyword evidence="4" id="KW-0378">Hydrolase</keyword>
<dbReference type="CDD" id="cd05476">
    <property type="entry name" value="pepsin_A_like_plant"/>
    <property type="match status" value="1"/>
</dbReference>
<dbReference type="GO" id="GO:0004190">
    <property type="term" value="F:aspartic-type endopeptidase activity"/>
    <property type="evidence" value="ECO:0007669"/>
    <property type="project" value="UniProtKB-KW"/>
</dbReference>
<keyword evidence="3" id="KW-0064">Aspartyl protease</keyword>
<reference evidence="8 9" key="1">
    <citation type="journal article" date="2016" name="G3 (Bethesda)">
        <title>First Draft Assembly and Annotation of the Genome of a California Endemic Oak Quercus lobata Nee (Fagaceae).</title>
        <authorList>
            <person name="Sork V.L."/>
            <person name="Fitz-Gibbon S.T."/>
            <person name="Puiu D."/>
            <person name="Crepeau M."/>
            <person name="Gugger P.F."/>
            <person name="Sherman R."/>
            <person name="Stevens K."/>
            <person name="Langley C.H."/>
            <person name="Pellegrini M."/>
            <person name="Salzberg S.L."/>
        </authorList>
    </citation>
    <scope>NUCLEOTIDE SEQUENCE [LARGE SCALE GENOMIC DNA]</scope>
    <source>
        <strain evidence="8 9">cv. SW786</strain>
    </source>
</reference>
<keyword evidence="9" id="KW-1185">Reference proteome</keyword>
<dbReference type="AlphaFoldDB" id="A0A7N2RB72"/>
<dbReference type="GO" id="GO:0006508">
    <property type="term" value="P:proteolysis"/>
    <property type="evidence" value="ECO:0007669"/>
    <property type="project" value="UniProtKB-KW"/>
</dbReference>
<dbReference type="GO" id="GO:0005576">
    <property type="term" value="C:extracellular region"/>
    <property type="evidence" value="ECO:0007669"/>
    <property type="project" value="TreeGrafter"/>
</dbReference>
<dbReference type="PROSITE" id="PS00141">
    <property type="entry name" value="ASP_PROTEASE"/>
    <property type="match status" value="1"/>
</dbReference>
<accession>A0A7N2RB72</accession>
<dbReference type="OrthoDB" id="2747330at2759"/>
<evidence type="ECO:0000256" key="4">
    <source>
        <dbReference type="ARBA" id="ARBA00022801"/>
    </source>
</evidence>
<keyword evidence="6" id="KW-0732">Signal</keyword>
<dbReference type="OMA" id="QYYNMAY"/>
<dbReference type="Pfam" id="PF14541">
    <property type="entry name" value="TAXi_C"/>
    <property type="match status" value="1"/>
</dbReference>
<evidence type="ECO:0000259" key="7">
    <source>
        <dbReference type="PROSITE" id="PS51767"/>
    </source>
</evidence>
<evidence type="ECO:0000256" key="1">
    <source>
        <dbReference type="ARBA" id="ARBA00007447"/>
    </source>
</evidence>
<evidence type="ECO:0000256" key="2">
    <source>
        <dbReference type="ARBA" id="ARBA00022670"/>
    </source>
</evidence>
<gene>
    <name evidence="8" type="primary">LOC115961821</name>
</gene>
<dbReference type="KEGG" id="qlo:115961821"/>
<dbReference type="RefSeq" id="XP_030936594.1">
    <property type="nucleotide sequence ID" value="XM_031080734.1"/>
</dbReference>
<dbReference type="InParanoid" id="A0A7N2RB72"/>
<name>A0A7N2RB72_QUELO</name>
<evidence type="ECO:0000313" key="8">
    <source>
        <dbReference type="EnsemblPlants" id="QL09p044223:mrna"/>
    </source>
</evidence>
<dbReference type="EMBL" id="LRBV02000009">
    <property type="status" value="NOT_ANNOTATED_CDS"/>
    <property type="molecule type" value="Genomic_DNA"/>
</dbReference>
<feature type="domain" description="Peptidase A1" evidence="7">
    <location>
        <begin position="67"/>
        <end position="403"/>
    </location>
</feature>
<dbReference type="InterPro" id="IPR033121">
    <property type="entry name" value="PEPTIDASE_A1"/>
</dbReference>
<dbReference type="SUPFAM" id="SSF50630">
    <property type="entry name" value="Acid proteases"/>
    <property type="match status" value="1"/>
</dbReference>
<evidence type="ECO:0000313" key="9">
    <source>
        <dbReference type="Proteomes" id="UP000594261"/>
    </source>
</evidence>
<dbReference type="InterPro" id="IPR032799">
    <property type="entry name" value="TAXi_C"/>
</dbReference>
<dbReference type="InterPro" id="IPR034161">
    <property type="entry name" value="Pepsin-like_plant"/>
</dbReference>
<evidence type="ECO:0000256" key="3">
    <source>
        <dbReference type="ARBA" id="ARBA00022750"/>
    </source>
</evidence>
<dbReference type="InterPro" id="IPR001969">
    <property type="entry name" value="Aspartic_peptidase_AS"/>
</dbReference>
<dbReference type="PANTHER" id="PTHR47967:SF14">
    <property type="entry name" value="EUKARYOTIC ASPARTYL PROTEASE FAMILY PROTEIN"/>
    <property type="match status" value="1"/>
</dbReference>
<feature type="signal peptide" evidence="6">
    <location>
        <begin position="1"/>
        <end position="16"/>
    </location>
</feature>
<dbReference type="PANTHER" id="PTHR47967">
    <property type="entry name" value="OS07G0603500 PROTEIN-RELATED"/>
    <property type="match status" value="1"/>
</dbReference>
<sequence length="404" mass="43436">MAVVFNLFFLASLCYASLLDTIADRARRAIDSSNARLDYIWKEIQGVSLDTDDVRSSVSAETKHQGFMANISIGSPPIPHLIIMDTGSSVSWTECQPCIHCFTQALPIFNPPQSATYRLLPCSSPICHQAPSMIGPASRCEFELRYGDGTTVSGYLSTEKITFETSDEGITSVPNLVFGYATNVGGNLGGQTSGVLGLGAKMTSLVNQQGSKFSYCFGSIWDLQYSHNQLIIGDGAVIEGPSTPITIVGSYYYVSLDSIRVGEKKLDISPQVFKVTKEGTGGIVIDSGATLTYLPKAAFDPVKDEVLSLMDDLVQYVGTLSSCPCFWGVIDRDLVGFPVVTFTFANGVDLALDVKSFFTPAGPHKFCMAVALSTVANLTLIGVLAQQSYNIAYDLARNIVSIHG</sequence>
<evidence type="ECO:0000256" key="5">
    <source>
        <dbReference type="ARBA" id="ARBA00023180"/>
    </source>
</evidence>
<keyword evidence="2" id="KW-0645">Protease</keyword>
<reference evidence="8" key="2">
    <citation type="submission" date="2021-01" db="UniProtKB">
        <authorList>
            <consortium name="EnsemblPlants"/>
        </authorList>
    </citation>
    <scope>IDENTIFICATION</scope>
</reference>
<proteinExistence type="inferred from homology"/>
<protein>
    <recommendedName>
        <fullName evidence="7">Peptidase A1 domain-containing protein</fullName>
    </recommendedName>
</protein>
<dbReference type="InterPro" id="IPR032861">
    <property type="entry name" value="TAXi_N"/>
</dbReference>
<evidence type="ECO:0000256" key="6">
    <source>
        <dbReference type="SAM" id="SignalP"/>
    </source>
</evidence>
<feature type="chain" id="PRO_5029810779" description="Peptidase A1 domain-containing protein" evidence="6">
    <location>
        <begin position="17"/>
        <end position="404"/>
    </location>
</feature>
<dbReference type="GeneID" id="115961821"/>
<dbReference type="FunFam" id="2.40.70.10:FF:000033">
    <property type="entry name" value="Aspartyl protease family protein"/>
    <property type="match status" value="1"/>
</dbReference>
<dbReference type="Gene3D" id="2.40.70.10">
    <property type="entry name" value="Acid Proteases"/>
    <property type="match status" value="2"/>
</dbReference>
<dbReference type="EnsemblPlants" id="QL09p044223:mrna">
    <property type="protein sequence ID" value="QL09p044223:mrna"/>
    <property type="gene ID" value="QL09p044223"/>
</dbReference>
<dbReference type="Gramene" id="QL09p044223:mrna">
    <property type="protein sequence ID" value="QL09p044223:mrna"/>
    <property type="gene ID" value="QL09p044223"/>
</dbReference>
<organism evidence="8 9">
    <name type="scientific">Quercus lobata</name>
    <name type="common">Valley oak</name>
    <dbReference type="NCBI Taxonomy" id="97700"/>
    <lineage>
        <taxon>Eukaryota</taxon>
        <taxon>Viridiplantae</taxon>
        <taxon>Streptophyta</taxon>
        <taxon>Embryophyta</taxon>
        <taxon>Tracheophyta</taxon>
        <taxon>Spermatophyta</taxon>
        <taxon>Magnoliopsida</taxon>
        <taxon>eudicotyledons</taxon>
        <taxon>Gunneridae</taxon>
        <taxon>Pentapetalae</taxon>
        <taxon>rosids</taxon>
        <taxon>fabids</taxon>
        <taxon>Fagales</taxon>
        <taxon>Fagaceae</taxon>
        <taxon>Quercus</taxon>
    </lineage>
</organism>
<comment type="similarity">
    <text evidence="1">Belongs to the peptidase A1 family.</text>
</comment>
<dbReference type="Proteomes" id="UP000594261">
    <property type="component" value="Chromosome 9"/>
</dbReference>